<evidence type="ECO:0000256" key="9">
    <source>
        <dbReference type="ARBA" id="ARBA00022801"/>
    </source>
</evidence>
<proteinExistence type="inferred from homology"/>
<keyword evidence="10" id="KW-0862">Zinc</keyword>
<evidence type="ECO:0000256" key="12">
    <source>
        <dbReference type="ARBA" id="ARBA00022946"/>
    </source>
</evidence>
<protein>
    <recommendedName>
        <fullName evidence="5">ribonuclease P</fullName>
        <ecNumber evidence="5">3.1.26.5</ecNumber>
    </recommendedName>
</protein>
<dbReference type="Proteomes" id="UP000019132">
    <property type="component" value="Unassembled WGS sequence"/>
</dbReference>
<evidence type="ECO:0000256" key="2">
    <source>
        <dbReference type="ARBA" id="ARBA00001946"/>
    </source>
</evidence>
<evidence type="ECO:0000256" key="6">
    <source>
        <dbReference type="ARBA" id="ARBA00022694"/>
    </source>
</evidence>
<evidence type="ECO:0000256" key="7">
    <source>
        <dbReference type="ARBA" id="ARBA00022722"/>
    </source>
</evidence>
<organism evidence="16 17">
    <name type="scientific">Globisporangium ultimum (strain ATCC 200006 / CBS 805.95 / DAOM BR144)</name>
    <name type="common">Pythium ultimum</name>
    <dbReference type="NCBI Taxonomy" id="431595"/>
    <lineage>
        <taxon>Eukaryota</taxon>
        <taxon>Sar</taxon>
        <taxon>Stramenopiles</taxon>
        <taxon>Oomycota</taxon>
        <taxon>Peronosporomycetes</taxon>
        <taxon>Pythiales</taxon>
        <taxon>Pythiaceae</taxon>
        <taxon>Globisporangium</taxon>
    </lineage>
</organism>
<keyword evidence="12" id="KW-0809">Transit peptide</keyword>
<evidence type="ECO:0000256" key="8">
    <source>
        <dbReference type="ARBA" id="ARBA00022723"/>
    </source>
</evidence>
<dbReference type="InterPro" id="IPR031595">
    <property type="entry name" value="PRORP_C"/>
</dbReference>
<dbReference type="EC" id="3.1.26.5" evidence="5"/>
<dbReference type="GO" id="GO:0046872">
    <property type="term" value="F:metal ion binding"/>
    <property type="evidence" value="ECO:0007669"/>
    <property type="project" value="UniProtKB-KW"/>
</dbReference>
<evidence type="ECO:0000313" key="17">
    <source>
        <dbReference type="Proteomes" id="UP000019132"/>
    </source>
</evidence>
<dbReference type="VEuPathDB" id="FungiDB:PYU1_G000462"/>
<evidence type="ECO:0000259" key="15">
    <source>
        <dbReference type="Pfam" id="PF16953"/>
    </source>
</evidence>
<dbReference type="eggNOG" id="ENOG502QVEW">
    <property type="taxonomic scope" value="Eukaryota"/>
</dbReference>
<evidence type="ECO:0000256" key="14">
    <source>
        <dbReference type="SAM" id="MobiDB-lite"/>
    </source>
</evidence>
<comment type="subcellular location">
    <subcellularLocation>
        <location evidence="3">Mitochondrion</location>
    </subcellularLocation>
</comment>
<dbReference type="GO" id="GO:0001682">
    <property type="term" value="P:tRNA 5'-leader removal"/>
    <property type="evidence" value="ECO:0007669"/>
    <property type="project" value="TreeGrafter"/>
</dbReference>
<evidence type="ECO:0000256" key="5">
    <source>
        <dbReference type="ARBA" id="ARBA00012179"/>
    </source>
</evidence>
<keyword evidence="13" id="KW-0496">Mitochondrion</keyword>
<evidence type="ECO:0000256" key="10">
    <source>
        <dbReference type="ARBA" id="ARBA00022833"/>
    </source>
</evidence>
<comment type="cofactor">
    <cofactor evidence="2">
        <name>Mg(2+)</name>
        <dbReference type="ChEBI" id="CHEBI:18420"/>
    </cofactor>
</comment>
<dbReference type="EnsemblProtists" id="PYU1_T000462">
    <property type="protein sequence ID" value="PYU1_T000462"/>
    <property type="gene ID" value="PYU1_G000462"/>
</dbReference>
<reference evidence="16" key="3">
    <citation type="submission" date="2015-02" db="UniProtKB">
        <authorList>
            <consortium name="EnsemblProtists"/>
        </authorList>
    </citation>
    <scope>IDENTIFICATION</scope>
    <source>
        <strain evidence="16">DAOM BR144</strain>
    </source>
</reference>
<dbReference type="InParanoid" id="K3W671"/>
<dbReference type="Gene3D" id="3.40.50.11980">
    <property type="match status" value="1"/>
</dbReference>
<accession>K3W671</accession>
<dbReference type="EMBL" id="GL376636">
    <property type="status" value="NOT_ANNOTATED_CDS"/>
    <property type="molecule type" value="Genomic_DNA"/>
</dbReference>
<keyword evidence="9" id="KW-0378">Hydrolase</keyword>
<feature type="domain" description="PRORP" evidence="15">
    <location>
        <begin position="473"/>
        <end position="536"/>
    </location>
</feature>
<reference evidence="17" key="1">
    <citation type="journal article" date="2010" name="Genome Biol.">
        <title>Genome sequence of the necrotrophic plant pathogen Pythium ultimum reveals original pathogenicity mechanisms and effector repertoire.</title>
        <authorList>
            <person name="Levesque C.A."/>
            <person name="Brouwer H."/>
            <person name="Cano L."/>
            <person name="Hamilton J.P."/>
            <person name="Holt C."/>
            <person name="Huitema E."/>
            <person name="Raffaele S."/>
            <person name="Robideau G.P."/>
            <person name="Thines M."/>
            <person name="Win J."/>
            <person name="Zerillo M.M."/>
            <person name="Beakes G.W."/>
            <person name="Boore J.L."/>
            <person name="Busam D."/>
            <person name="Dumas B."/>
            <person name="Ferriera S."/>
            <person name="Fuerstenberg S.I."/>
            <person name="Gachon C.M."/>
            <person name="Gaulin E."/>
            <person name="Govers F."/>
            <person name="Grenville-Briggs L."/>
            <person name="Horner N."/>
            <person name="Hostetler J."/>
            <person name="Jiang R.H."/>
            <person name="Johnson J."/>
            <person name="Krajaejun T."/>
            <person name="Lin H."/>
            <person name="Meijer H.J."/>
            <person name="Moore B."/>
            <person name="Morris P."/>
            <person name="Phuntmart V."/>
            <person name="Puiu D."/>
            <person name="Shetty J."/>
            <person name="Stajich J.E."/>
            <person name="Tripathy S."/>
            <person name="Wawra S."/>
            <person name="van West P."/>
            <person name="Whitty B.R."/>
            <person name="Coutinho P.M."/>
            <person name="Henrissat B."/>
            <person name="Martin F."/>
            <person name="Thomas P.D."/>
            <person name="Tyler B.M."/>
            <person name="De Vries R.P."/>
            <person name="Kamoun S."/>
            <person name="Yandell M."/>
            <person name="Tisserat N."/>
            <person name="Buell C.R."/>
        </authorList>
    </citation>
    <scope>NUCLEOTIDE SEQUENCE</scope>
    <source>
        <strain evidence="17">DAOM:BR144</strain>
    </source>
</reference>
<dbReference type="STRING" id="431595.K3W671"/>
<dbReference type="HOGENOM" id="CLU_476934_0_0_1"/>
<evidence type="ECO:0000256" key="1">
    <source>
        <dbReference type="ARBA" id="ARBA00000928"/>
    </source>
</evidence>
<dbReference type="Pfam" id="PF16953">
    <property type="entry name" value="PRORP"/>
    <property type="match status" value="1"/>
</dbReference>
<evidence type="ECO:0000256" key="11">
    <source>
        <dbReference type="ARBA" id="ARBA00022842"/>
    </source>
</evidence>
<dbReference type="AlphaFoldDB" id="K3W671"/>
<name>K3W671_GLOUD</name>
<dbReference type="PANTHER" id="PTHR13547:SF1">
    <property type="entry name" value="MITOCHONDRIAL RIBONUCLEASE P CATALYTIC SUBUNIT"/>
    <property type="match status" value="1"/>
</dbReference>
<dbReference type="Gene3D" id="1.25.40.10">
    <property type="entry name" value="Tetratricopeptide repeat domain"/>
    <property type="match status" value="1"/>
</dbReference>
<reference evidence="17" key="2">
    <citation type="submission" date="2010-04" db="EMBL/GenBank/DDBJ databases">
        <authorList>
            <person name="Buell R."/>
            <person name="Hamilton J."/>
            <person name="Hostetler J."/>
        </authorList>
    </citation>
    <scope>NUCLEOTIDE SEQUENCE [LARGE SCALE GENOMIC DNA]</scope>
    <source>
        <strain evidence="17">DAOM:BR144</strain>
    </source>
</reference>
<comment type="similarity">
    <text evidence="4">Belongs to the PPR family. P subfamily.</text>
</comment>
<dbReference type="PANTHER" id="PTHR13547">
    <property type="match status" value="1"/>
</dbReference>
<keyword evidence="11" id="KW-0460">Magnesium</keyword>
<dbReference type="InterPro" id="IPR011990">
    <property type="entry name" value="TPR-like_helical_dom_sf"/>
</dbReference>
<dbReference type="GO" id="GO:0004526">
    <property type="term" value="F:ribonuclease P activity"/>
    <property type="evidence" value="ECO:0007669"/>
    <property type="project" value="UniProtKB-EC"/>
</dbReference>
<feature type="compositionally biased region" description="Low complexity" evidence="14">
    <location>
        <begin position="548"/>
        <end position="560"/>
    </location>
</feature>
<feature type="region of interest" description="Disordered" evidence="14">
    <location>
        <begin position="541"/>
        <end position="560"/>
    </location>
</feature>
<keyword evidence="17" id="KW-1185">Reference proteome</keyword>
<evidence type="ECO:0000256" key="4">
    <source>
        <dbReference type="ARBA" id="ARBA00007626"/>
    </source>
</evidence>
<evidence type="ECO:0000256" key="13">
    <source>
        <dbReference type="ARBA" id="ARBA00023128"/>
    </source>
</evidence>
<keyword evidence="6" id="KW-0819">tRNA processing</keyword>
<evidence type="ECO:0000313" key="16">
    <source>
        <dbReference type="EnsemblProtists" id="PYU1_T000462"/>
    </source>
</evidence>
<keyword evidence="7" id="KW-0540">Nuclease</keyword>
<feature type="region of interest" description="Disordered" evidence="14">
    <location>
        <begin position="70"/>
        <end position="91"/>
    </location>
</feature>
<dbReference type="OMA" id="MDLIARW"/>
<dbReference type="GO" id="GO:0005739">
    <property type="term" value="C:mitochondrion"/>
    <property type="evidence" value="ECO:0007669"/>
    <property type="project" value="UniProtKB-SubCell"/>
</dbReference>
<keyword evidence="8" id="KW-0479">Metal-binding</keyword>
<sequence>MKHIARRVCASAARSSRSSGASATTTSTRCNSSFAAAAARSHALPPALRSQRGGPTVLLESRRREWSSSANAAAVASSDTTTDASASRSAARGHWNVHHEIVNKKKGLPEVFERLKEEHQLRTLKANFVRQAVDMFYFHCVQQVATLDESFRVQVLQYFNEELLQATSKNDDDDETDKRFVLGETLNEAVFGAVIKLHLARNETEAAWGVVDKLHEVANAKLHFRTVGSILEHECRNGAFLKAYARWQQLKDGEVGWTKAMEDVLVQMVLACHTSHYHHQATTPEEFNEQMTQLLRDLRLSCKEISHASAQRLRQMFHDSGYTAKVLPSDQAMCPTCFCCGLPLVKKDISDAERQQLLLAIESRESKVMKDGATAKDFLAPFKEWLLAKHKKTEGSDKLHFILDGPNIAYINQNFDAGSCRLDHIDAVAEMLLAEGHQVSITMPFSYLAEKIVLRIRTKKIKQQQKQGKFTTRMRTEEEKALIEKWQEKGMIFSCRTDCISDDLFWLYASVLLGKEGRVVTNDQGRDHVFALLNSKVLKASKPKRGQSSSSSEPNSPPEISMDLIDRWKELTIVNIEIQHEEFLPNDPPQPVGKNGKAAVIPIEEIRLLHPLPFSRVPQVTAPEHFHFPISNDPPSAQPSSATPAANAKNVRKKWLCLHRKPATA</sequence>
<comment type="catalytic activity">
    <reaction evidence="1">
        <text>Endonucleolytic cleavage of RNA, removing 5'-extranucleotides from tRNA precursor.</text>
        <dbReference type="EC" id="3.1.26.5"/>
    </reaction>
</comment>
<evidence type="ECO:0000256" key="3">
    <source>
        <dbReference type="ARBA" id="ARBA00004173"/>
    </source>
</evidence>